<feature type="disulfide bond" evidence="1">
    <location>
        <begin position="179"/>
        <end position="188"/>
    </location>
</feature>
<dbReference type="Proteomes" id="UP000623129">
    <property type="component" value="Unassembled WGS sequence"/>
</dbReference>
<feature type="signal peptide" evidence="2">
    <location>
        <begin position="1"/>
        <end position="19"/>
    </location>
</feature>
<feature type="disulfide bond" evidence="1">
    <location>
        <begin position="27"/>
        <end position="241"/>
    </location>
</feature>
<feature type="disulfide bond" evidence="1">
    <location>
        <begin position="147"/>
        <end position="229"/>
    </location>
</feature>
<gene>
    <name evidence="3" type="ORF">FCM35_KLT01825</name>
</gene>
<dbReference type="CDD" id="cd09218">
    <property type="entry name" value="TLP-PA"/>
    <property type="match status" value="1"/>
</dbReference>
<dbReference type="PROSITE" id="PS00316">
    <property type="entry name" value="THAUMATIN_1"/>
    <property type="match status" value="1"/>
</dbReference>
<evidence type="ECO:0000256" key="2">
    <source>
        <dbReference type="SAM" id="SignalP"/>
    </source>
</evidence>
<feature type="disulfide bond" evidence="1">
    <location>
        <begin position="91"/>
        <end position="98"/>
    </location>
</feature>
<dbReference type="OrthoDB" id="430315at2759"/>
<dbReference type="PRINTS" id="PR00347">
    <property type="entry name" value="THAUMATIN"/>
</dbReference>
<dbReference type="Gene3D" id="2.60.110.10">
    <property type="entry name" value="Thaumatin"/>
    <property type="match status" value="1"/>
</dbReference>
<comment type="caution">
    <text evidence="3">The sequence shown here is derived from an EMBL/GenBank/DDBJ whole genome shotgun (WGS) entry which is preliminary data.</text>
</comment>
<proteinExistence type="predicted"/>
<sequence length="301" mass="31528">MATLFSLLLLFSAFLGAQSTFKVTNNCGYTIWPGILSNAGLAPLTTTGFQLQPGETRVIEVPASWSGRLWARTLCTSDPTSGKFSCATGDCGSGTVECGGGGAAPPVSLVEFTLNGGGNNDFYDVSLVDGYNIALVVFPQGGSGPNCVPTGCIVELNGPCPEGLRVVTGGQTIACKSACEAFSDPRYCCSGAYGNPNTCGPTSYSLFFKNACPRAYSYAYDDATSTFTCASGTAQYLLSFCPNSSSLRSSGGNNPEAAGVPLINDTMIFSDGSQSTHYFPNCFFKIFFSVFLVLSWLTTHV</sequence>
<evidence type="ECO:0000313" key="4">
    <source>
        <dbReference type="Proteomes" id="UP000623129"/>
    </source>
</evidence>
<dbReference type="EMBL" id="SWLB01000011">
    <property type="protein sequence ID" value="KAF3332248.1"/>
    <property type="molecule type" value="Genomic_DNA"/>
</dbReference>
<reference evidence="3" key="1">
    <citation type="submission" date="2020-01" db="EMBL/GenBank/DDBJ databases">
        <title>Genome sequence of Kobresia littledalei, the first chromosome-level genome in the family Cyperaceae.</title>
        <authorList>
            <person name="Qu G."/>
        </authorList>
    </citation>
    <scope>NUCLEOTIDE SEQUENCE</scope>
    <source>
        <strain evidence="3">C.B.Clarke</strain>
        <tissue evidence="3">Leaf</tissue>
    </source>
</reference>
<dbReference type="InterPro" id="IPR017949">
    <property type="entry name" value="Thaumatin_CS"/>
</dbReference>
<accession>A0A833VRI7</accession>
<organism evidence="3 4">
    <name type="scientific">Carex littledalei</name>
    <dbReference type="NCBI Taxonomy" id="544730"/>
    <lineage>
        <taxon>Eukaryota</taxon>
        <taxon>Viridiplantae</taxon>
        <taxon>Streptophyta</taxon>
        <taxon>Embryophyta</taxon>
        <taxon>Tracheophyta</taxon>
        <taxon>Spermatophyta</taxon>
        <taxon>Magnoliopsida</taxon>
        <taxon>Liliopsida</taxon>
        <taxon>Poales</taxon>
        <taxon>Cyperaceae</taxon>
        <taxon>Cyperoideae</taxon>
        <taxon>Cariceae</taxon>
        <taxon>Carex</taxon>
        <taxon>Carex subgen. Euthyceras</taxon>
    </lineage>
</organism>
<evidence type="ECO:0000313" key="3">
    <source>
        <dbReference type="EMBL" id="KAF3332248.1"/>
    </source>
</evidence>
<evidence type="ECO:0000256" key="1">
    <source>
        <dbReference type="PIRSR" id="PIRSR002703-1"/>
    </source>
</evidence>
<feature type="chain" id="PRO_5032820368" evidence="2">
    <location>
        <begin position="20"/>
        <end position="301"/>
    </location>
</feature>
<dbReference type="InterPro" id="IPR037176">
    <property type="entry name" value="Osmotin/thaumatin-like_sf"/>
</dbReference>
<dbReference type="PIRSF" id="PIRSF002703">
    <property type="entry name" value="Thaumatin"/>
    <property type="match status" value="1"/>
</dbReference>
<dbReference type="SMART" id="SM00205">
    <property type="entry name" value="THN"/>
    <property type="match status" value="1"/>
</dbReference>
<dbReference type="SUPFAM" id="SSF49870">
    <property type="entry name" value="Osmotin, thaumatin-like protein"/>
    <property type="match status" value="1"/>
</dbReference>
<name>A0A833VRI7_9POAL</name>
<feature type="disulfide bond" evidence="1">
    <location>
        <begin position="152"/>
        <end position="212"/>
    </location>
</feature>
<keyword evidence="1" id="KW-1015">Disulfide bond</keyword>
<dbReference type="PROSITE" id="PS51367">
    <property type="entry name" value="THAUMATIN_2"/>
    <property type="match status" value="1"/>
</dbReference>
<dbReference type="AlphaFoldDB" id="A0A833VRI7"/>
<feature type="disulfide bond" evidence="1">
    <location>
        <begin position="75"/>
        <end position="86"/>
    </location>
</feature>
<keyword evidence="2" id="KW-0732">Signal</keyword>
<protein>
    <submittedName>
        <fullName evidence="3">Thaumatin-like protein 1b</fullName>
    </submittedName>
</protein>
<dbReference type="PANTHER" id="PTHR31048">
    <property type="entry name" value="OS03G0233200 PROTEIN"/>
    <property type="match status" value="1"/>
</dbReference>
<dbReference type="InterPro" id="IPR001938">
    <property type="entry name" value="Thaumatin"/>
</dbReference>
<feature type="disulfide bond" evidence="1">
    <location>
        <begin position="160"/>
        <end position="175"/>
    </location>
</feature>
<keyword evidence="4" id="KW-1185">Reference proteome</keyword>
<dbReference type="Pfam" id="PF00314">
    <property type="entry name" value="Thaumatin"/>
    <property type="match status" value="1"/>
</dbReference>
<dbReference type="FunFam" id="2.60.110.10:FF:000001">
    <property type="entry name" value="THAUMATIN-LIKE PROTEIN 1"/>
    <property type="match status" value="1"/>
</dbReference>
<feature type="disulfide bond" evidence="1">
    <location>
        <begin position="189"/>
        <end position="199"/>
    </location>
</feature>